<evidence type="ECO:0000313" key="3">
    <source>
        <dbReference type="Proteomes" id="UP001530377"/>
    </source>
</evidence>
<keyword evidence="1" id="KW-0472">Membrane</keyword>
<feature type="transmembrane region" description="Helical" evidence="1">
    <location>
        <begin position="186"/>
        <end position="212"/>
    </location>
</feature>
<feature type="transmembrane region" description="Helical" evidence="1">
    <location>
        <begin position="141"/>
        <end position="165"/>
    </location>
</feature>
<organism evidence="2 3">
    <name type="scientific">Cyclostephanos tholiformis</name>
    <dbReference type="NCBI Taxonomy" id="382380"/>
    <lineage>
        <taxon>Eukaryota</taxon>
        <taxon>Sar</taxon>
        <taxon>Stramenopiles</taxon>
        <taxon>Ochrophyta</taxon>
        <taxon>Bacillariophyta</taxon>
        <taxon>Coscinodiscophyceae</taxon>
        <taxon>Thalassiosirophycidae</taxon>
        <taxon>Stephanodiscales</taxon>
        <taxon>Stephanodiscaceae</taxon>
        <taxon>Cyclostephanos</taxon>
    </lineage>
</organism>
<evidence type="ECO:0000313" key="2">
    <source>
        <dbReference type="EMBL" id="KAL3816457.1"/>
    </source>
</evidence>
<proteinExistence type="predicted"/>
<name>A0ABD3RW92_9STRA</name>
<sequence>MERYLHYYSAATATATAAPDRDLAVGFGNLYYSTWTTFLACLRLATSYSRTEYGIDALGGGGESSTYGGMGGRGRRFRCWTVMVGTSVVVMVSAASCYDAVCHRRGDDDIYDYDDGGASETTTTTTTTRYVGRPDEYCRRAAFGVASGCVGSAIGLAVTSSRLFCNVSSSSSSSSTSSGGGGSDEGGIVFAIEFVFGTLLSIVYGFAVAYLTGEEGPGAPLGNLYYSTWMTFGLALYVAGSCFEEVRRASVVIGGGRGTSSSTKGSTHDDDDFGGAYGADSSSVGTSIRSMMTSDEYYASPTSSYYADDAPSMRSGSVGEIQVGIEDLSMGI</sequence>
<gene>
    <name evidence="2" type="ORF">ACHAXA_001039</name>
</gene>
<comment type="caution">
    <text evidence="2">The sequence shown here is derived from an EMBL/GenBank/DDBJ whole genome shotgun (WGS) entry which is preliminary data.</text>
</comment>
<evidence type="ECO:0000256" key="1">
    <source>
        <dbReference type="SAM" id="Phobius"/>
    </source>
</evidence>
<keyword evidence="1" id="KW-0812">Transmembrane</keyword>
<dbReference type="AlphaFoldDB" id="A0ABD3RW92"/>
<feature type="transmembrane region" description="Helical" evidence="1">
    <location>
        <begin position="80"/>
        <end position="101"/>
    </location>
</feature>
<feature type="transmembrane region" description="Helical" evidence="1">
    <location>
        <begin position="224"/>
        <end position="243"/>
    </location>
</feature>
<dbReference type="EMBL" id="JALLPB020000148">
    <property type="protein sequence ID" value="KAL3816457.1"/>
    <property type="molecule type" value="Genomic_DNA"/>
</dbReference>
<dbReference type="Proteomes" id="UP001530377">
    <property type="component" value="Unassembled WGS sequence"/>
</dbReference>
<keyword evidence="3" id="KW-1185">Reference proteome</keyword>
<protein>
    <recommendedName>
        <fullName evidence="4">Membrane-associated protein</fullName>
    </recommendedName>
</protein>
<reference evidence="2 3" key="1">
    <citation type="submission" date="2024-10" db="EMBL/GenBank/DDBJ databases">
        <title>Updated reference genomes for cyclostephanoid diatoms.</title>
        <authorList>
            <person name="Roberts W.R."/>
            <person name="Alverson A.J."/>
        </authorList>
    </citation>
    <scope>NUCLEOTIDE SEQUENCE [LARGE SCALE GENOMIC DNA]</scope>
    <source>
        <strain evidence="2 3">AJA228-03</strain>
    </source>
</reference>
<evidence type="ECO:0008006" key="4">
    <source>
        <dbReference type="Google" id="ProtNLM"/>
    </source>
</evidence>
<accession>A0ABD3RW92</accession>
<keyword evidence="1" id="KW-1133">Transmembrane helix</keyword>